<comment type="caution">
    <text evidence="16">The sequence shown here is derived from an EMBL/GenBank/DDBJ whole genome shotgun (WGS) entry which is preliminary data.</text>
</comment>
<dbReference type="Pfam" id="PF02518">
    <property type="entry name" value="HATPase_c"/>
    <property type="match status" value="1"/>
</dbReference>
<name>A0A124DXZ2_PAEAM</name>
<evidence type="ECO:0000256" key="13">
    <source>
        <dbReference type="SAM" id="Coils"/>
    </source>
</evidence>
<feature type="coiled-coil region" evidence="13">
    <location>
        <begin position="87"/>
        <end position="114"/>
    </location>
</feature>
<evidence type="ECO:0000256" key="4">
    <source>
        <dbReference type="ARBA" id="ARBA00022475"/>
    </source>
</evidence>
<reference evidence="16 17" key="1">
    <citation type="journal article" date="2016" name="Genome Announc.">
        <title>Draft Genome Sequence of Paenibacillus amylolyticus Heshi-A3, Isolated from Fermented Rice Bran in a Japanese Fermented Seafood Dish.</title>
        <authorList>
            <person name="Akuzawa S."/>
            <person name="Nagaoka J."/>
            <person name="Kanekatsu M."/>
            <person name="Kubota E."/>
            <person name="Ohtake R."/>
            <person name="Suzuki T."/>
            <person name="Kanesaki Y."/>
        </authorList>
    </citation>
    <scope>NUCLEOTIDE SEQUENCE [LARGE SCALE GENOMIC DNA]</scope>
    <source>
        <strain evidence="16 17">Heshi-A3</strain>
    </source>
</reference>
<evidence type="ECO:0000256" key="11">
    <source>
        <dbReference type="ARBA" id="ARBA00023012"/>
    </source>
</evidence>
<keyword evidence="6 14" id="KW-0812">Transmembrane</keyword>
<dbReference type="InterPro" id="IPR003594">
    <property type="entry name" value="HATPase_dom"/>
</dbReference>
<dbReference type="RefSeq" id="WP_062835102.1">
    <property type="nucleotide sequence ID" value="NZ_BCNV01000001.1"/>
</dbReference>
<organism evidence="16 17">
    <name type="scientific">Paenibacillus amylolyticus</name>
    <dbReference type="NCBI Taxonomy" id="1451"/>
    <lineage>
        <taxon>Bacteria</taxon>
        <taxon>Bacillati</taxon>
        <taxon>Bacillota</taxon>
        <taxon>Bacilli</taxon>
        <taxon>Bacillales</taxon>
        <taxon>Paenibacillaceae</taxon>
        <taxon>Paenibacillus</taxon>
    </lineage>
</organism>
<evidence type="ECO:0000259" key="15">
    <source>
        <dbReference type="PROSITE" id="PS50109"/>
    </source>
</evidence>
<evidence type="ECO:0000256" key="8">
    <source>
        <dbReference type="ARBA" id="ARBA00022777"/>
    </source>
</evidence>
<dbReference type="Gene3D" id="3.30.565.10">
    <property type="entry name" value="Histidine kinase-like ATPase, C-terminal domain"/>
    <property type="match status" value="1"/>
</dbReference>
<dbReference type="EC" id="2.7.13.3" evidence="3"/>
<evidence type="ECO:0000256" key="6">
    <source>
        <dbReference type="ARBA" id="ARBA00022692"/>
    </source>
</evidence>
<dbReference type="PROSITE" id="PS50109">
    <property type="entry name" value="HIS_KIN"/>
    <property type="match status" value="1"/>
</dbReference>
<comment type="catalytic activity">
    <reaction evidence="1">
        <text>ATP + protein L-histidine = ADP + protein N-phospho-L-histidine.</text>
        <dbReference type="EC" id="2.7.13.3"/>
    </reaction>
</comment>
<evidence type="ECO:0000256" key="1">
    <source>
        <dbReference type="ARBA" id="ARBA00000085"/>
    </source>
</evidence>
<keyword evidence="7" id="KW-0547">Nucleotide-binding</keyword>
<dbReference type="GO" id="GO:0004721">
    <property type="term" value="F:phosphoprotein phosphatase activity"/>
    <property type="evidence" value="ECO:0007669"/>
    <property type="project" value="TreeGrafter"/>
</dbReference>
<keyword evidence="9" id="KW-0067">ATP-binding</keyword>
<dbReference type="PANTHER" id="PTHR45453">
    <property type="entry name" value="PHOSPHATE REGULON SENSOR PROTEIN PHOR"/>
    <property type="match status" value="1"/>
</dbReference>
<proteinExistence type="predicted"/>
<dbReference type="PANTHER" id="PTHR45453:SF2">
    <property type="entry name" value="HISTIDINE KINASE"/>
    <property type="match status" value="1"/>
</dbReference>
<keyword evidence="10 14" id="KW-1133">Transmembrane helix</keyword>
<dbReference type="Proteomes" id="UP000069697">
    <property type="component" value="Unassembled WGS sequence"/>
</dbReference>
<dbReference type="InterPro" id="IPR050351">
    <property type="entry name" value="BphY/WalK/GraS-like"/>
</dbReference>
<keyword evidence="13" id="KW-0175">Coiled coil</keyword>
<dbReference type="GO" id="GO:0000155">
    <property type="term" value="F:phosphorelay sensor kinase activity"/>
    <property type="evidence" value="ECO:0007669"/>
    <property type="project" value="TreeGrafter"/>
</dbReference>
<reference evidence="17" key="2">
    <citation type="submission" date="2016-01" db="EMBL/GenBank/DDBJ databases">
        <title>Draft Genome Sequence of Paenibacillus amylolyticus Heshi-A3 that Was Isolated from Fermented Rice Bran with Aging Salted Mackerel, Which Was Named Heshiko as Traditional Fermented Seafood in Japan.</title>
        <authorList>
            <person name="Akuzawa S."/>
            <person name="Nakagawa J."/>
            <person name="Kanekatsu T."/>
            <person name="Kubota E."/>
            <person name="Ohtake R."/>
            <person name="Suzuki T."/>
            <person name="Kanesaki Y."/>
        </authorList>
    </citation>
    <scope>NUCLEOTIDE SEQUENCE [LARGE SCALE GENOMIC DNA]</scope>
    <source>
        <strain evidence="17">Heshi-A3</strain>
    </source>
</reference>
<evidence type="ECO:0000313" key="17">
    <source>
        <dbReference type="Proteomes" id="UP000069697"/>
    </source>
</evidence>
<evidence type="ECO:0000256" key="10">
    <source>
        <dbReference type="ARBA" id="ARBA00022989"/>
    </source>
</evidence>
<dbReference type="InterPro" id="IPR004358">
    <property type="entry name" value="Sig_transdc_His_kin-like_C"/>
</dbReference>
<dbReference type="AlphaFoldDB" id="A0A124DXZ2"/>
<evidence type="ECO:0000256" key="7">
    <source>
        <dbReference type="ARBA" id="ARBA00022741"/>
    </source>
</evidence>
<accession>A0A124DXZ2</accession>
<keyword evidence="8 16" id="KW-0418">Kinase</keyword>
<dbReference type="InterPro" id="IPR005467">
    <property type="entry name" value="His_kinase_dom"/>
</dbReference>
<dbReference type="GO" id="GO:0016036">
    <property type="term" value="P:cellular response to phosphate starvation"/>
    <property type="evidence" value="ECO:0007669"/>
    <property type="project" value="TreeGrafter"/>
</dbReference>
<protein>
    <recommendedName>
        <fullName evidence="3">histidine kinase</fullName>
        <ecNumber evidence="3">2.7.13.3</ecNumber>
    </recommendedName>
</protein>
<evidence type="ECO:0000256" key="9">
    <source>
        <dbReference type="ARBA" id="ARBA00022840"/>
    </source>
</evidence>
<dbReference type="SUPFAM" id="SSF55874">
    <property type="entry name" value="ATPase domain of HSP90 chaperone/DNA topoisomerase II/histidine kinase"/>
    <property type="match status" value="1"/>
</dbReference>
<feature type="transmembrane region" description="Helical" evidence="14">
    <location>
        <begin position="12"/>
        <end position="29"/>
    </location>
</feature>
<dbReference type="PRINTS" id="PR00344">
    <property type="entry name" value="BCTRLSENSOR"/>
</dbReference>
<dbReference type="InterPro" id="IPR036890">
    <property type="entry name" value="HATPase_C_sf"/>
</dbReference>
<gene>
    <name evidence="16" type="ORF">PAHA3_2652</name>
</gene>
<sequence length="332" mass="38923">MRLFLKDHQMLVGFYVLQMLLVPCVYWLSGEGRPMKIVLYGMLISTVVLMVYLVIRYFQLRAYYRLLQQPRKRVNEPFQTLGNSVVAEAIQELLHELERNRQNEMGQLRTSKEQQVVFMNRWVHQKKTPLSIIQLTLEDVDDETAGSIQDELDKLRKGLEMVLHSSRLEQFEGDFRVELLSLQGVLRSSIAENRRLFIRRGITPDIRMEGDLQIYSDSKWLRFMFTQVLTNAVNYSDSKSGKKVIITGYKQEDRTILDIQDEGIGISSEDIHRVFNPYFTGERGRQYHESTGMGLYLVREISARLDNRVELFSEPNEGTLVRFSWVHTKYPK</sequence>
<evidence type="ECO:0000256" key="5">
    <source>
        <dbReference type="ARBA" id="ARBA00022679"/>
    </source>
</evidence>
<evidence type="ECO:0000313" key="16">
    <source>
        <dbReference type="EMBL" id="GAS82578.1"/>
    </source>
</evidence>
<dbReference type="GO" id="GO:0005886">
    <property type="term" value="C:plasma membrane"/>
    <property type="evidence" value="ECO:0007669"/>
    <property type="project" value="UniProtKB-SubCell"/>
</dbReference>
<feature type="domain" description="Histidine kinase" evidence="15">
    <location>
        <begin position="121"/>
        <end position="329"/>
    </location>
</feature>
<comment type="subcellular location">
    <subcellularLocation>
        <location evidence="2">Cell membrane</location>
        <topology evidence="2">Multi-pass membrane protein</topology>
    </subcellularLocation>
</comment>
<evidence type="ECO:0000256" key="2">
    <source>
        <dbReference type="ARBA" id="ARBA00004651"/>
    </source>
</evidence>
<keyword evidence="4" id="KW-1003">Cell membrane</keyword>
<feature type="transmembrane region" description="Helical" evidence="14">
    <location>
        <begin position="35"/>
        <end position="55"/>
    </location>
</feature>
<keyword evidence="5" id="KW-0808">Transferase</keyword>
<dbReference type="EMBL" id="BCNV01000001">
    <property type="protein sequence ID" value="GAS82578.1"/>
    <property type="molecule type" value="Genomic_DNA"/>
</dbReference>
<keyword evidence="12 14" id="KW-0472">Membrane</keyword>
<keyword evidence="11" id="KW-0902">Two-component regulatory system</keyword>
<evidence type="ECO:0000256" key="14">
    <source>
        <dbReference type="SAM" id="Phobius"/>
    </source>
</evidence>
<dbReference type="GO" id="GO:0005524">
    <property type="term" value="F:ATP binding"/>
    <property type="evidence" value="ECO:0007669"/>
    <property type="project" value="UniProtKB-KW"/>
</dbReference>
<evidence type="ECO:0000256" key="12">
    <source>
        <dbReference type="ARBA" id="ARBA00023136"/>
    </source>
</evidence>
<evidence type="ECO:0000256" key="3">
    <source>
        <dbReference type="ARBA" id="ARBA00012438"/>
    </source>
</evidence>
<dbReference type="SMART" id="SM00387">
    <property type="entry name" value="HATPase_c"/>
    <property type="match status" value="1"/>
</dbReference>